<gene>
    <name evidence="2" type="ORF">HannXRQ_Chr17g0562031</name>
    <name evidence="1" type="ORF">HanXRQr2_Chr17g0820631</name>
</gene>
<dbReference type="AlphaFoldDB" id="A0A251RT37"/>
<dbReference type="PANTHER" id="PTHR22774">
    <property type="entry name" value="CHOREIN N-TERMINAL DOMAIN-CONTAINING PROTEIN"/>
    <property type="match status" value="1"/>
</dbReference>
<evidence type="ECO:0000313" key="2">
    <source>
        <dbReference type="EMBL" id="OTF87457.1"/>
    </source>
</evidence>
<evidence type="ECO:0000313" key="3">
    <source>
        <dbReference type="Proteomes" id="UP000215914"/>
    </source>
</evidence>
<evidence type="ECO:0000313" key="1">
    <source>
        <dbReference type="EMBL" id="KAF5756923.1"/>
    </source>
</evidence>
<organism evidence="2 3">
    <name type="scientific">Helianthus annuus</name>
    <name type="common">Common sunflower</name>
    <dbReference type="NCBI Taxonomy" id="4232"/>
    <lineage>
        <taxon>Eukaryota</taxon>
        <taxon>Viridiplantae</taxon>
        <taxon>Streptophyta</taxon>
        <taxon>Embryophyta</taxon>
        <taxon>Tracheophyta</taxon>
        <taxon>Spermatophyta</taxon>
        <taxon>Magnoliopsida</taxon>
        <taxon>eudicotyledons</taxon>
        <taxon>Gunneridae</taxon>
        <taxon>Pentapetalae</taxon>
        <taxon>asterids</taxon>
        <taxon>campanulids</taxon>
        <taxon>Asterales</taxon>
        <taxon>Asteraceae</taxon>
        <taxon>Asteroideae</taxon>
        <taxon>Heliantheae alliance</taxon>
        <taxon>Heliantheae</taxon>
        <taxon>Helianthus</taxon>
    </lineage>
</organism>
<dbReference type="PANTHER" id="PTHR22774:SF11">
    <property type="entry name" value="CHOREIN N-TERMINAL DOMAIN-CONTAINING PROTEIN"/>
    <property type="match status" value="1"/>
</dbReference>
<sequence>MESIMARALEYTLKYWFKSFTRDQFKLQGRTVQLSNLDISGDVLHTSLGLPPALTVSMAKSGKLEIVVCNSSNIMPIVVQIDKLALVLEENDNVDSHRSTSSAQAPSSSSKSSGYGFAEKIADGMTLQIQTVNLLLKTHGGGRHLRGLTWYLARAFCAFDNYLGPCEQYVN</sequence>
<dbReference type="EMBL" id="MNCJ02000332">
    <property type="protein sequence ID" value="KAF5756923.1"/>
    <property type="molecule type" value="Genomic_DNA"/>
</dbReference>
<dbReference type="InParanoid" id="A0A251RT37"/>
<dbReference type="Pfam" id="PF24917">
    <property type="entry name" value="BLTP3A_B"/>
    <property type="match status" value="1"/>
</dbReference>
<dbReference type="Proteomes" id="UP000215914">
    <property type="component" value="Chromosome 17"/>
</dbReference>
<dbReference type="EMBL" id="CM007906">
    <property type="protein sequence ID" value="OTF87457.1"/>
    <property type="molecule type" value="Genomic_DNA"/>
</dbReference>
<dbReference type="Gramene" id="mRNA:HanXRQr2_Chr17g0820631">
    <property type="protein sequence ID" value="mRNA:HanXRQr2_Chr17g0820631"/>
    <property type="gene ID" value="HanXRQr2_Chr17g0820631"/>
</dbReference>
<proteinExistence type="predicted"/>
<dbReference type="InterPro" id="IPR026728">
    <property type="entry name" value="BLTP3A/B"/>
</dbReference>
<protein>
    <submittedName>
        <fullName evidence="1 2">UHRF1-binding protein</fullName>
    </submittedName>
</protein>
<accession>A0A251RT37</accession>
<reference evidence="1" key="3">
    <citation type="submission" date="2020-06" db="EMBL/GenBank/DDBJ databases">
        <title>Helianthus annuus Genome sequencing and assembly Release 2.</title>
        <authorList>
            <person name="Gouzy J."/>
            <person name="Langlade N."/>
            <person name="Munos S."/>
        </authorList>
    </citation>
    <scope>NUCLEOTIDE SEQUENCE</scope>
    <source>
        <tissue evidence="1">Leaves</tissue>
    </source>
</reference>
<reference evidence="2" key="2">
    <citation type="submission" date="2017-02" db="EMBL/GenBank/DDBJ databases">
        <title>Sunflower complete genome.</title>
        <authorList>
            <person name="Langlade N."/>
            <person name="Munos S."/>
        </authorList>
    </citation>
    <scope>NUCLEOTIDE SEQUENCE [LARGE SCALE GENOMIC DNA]</scope>
    <source>
        <tissue evidence="2">Leaves</tissue>
    </source>
</reference>
<keyword evidence="3" id="KW-1185">Reference proteome</keyword>
<reference evidence="1 3" key="1">
    <citation type="journal article" date="2017" name="Nature">
        <title>The sunflower genome provides insights into oil metabolism, flowering and Asterid evolution.</title>
        <authorList>
            <person name="Badouin H."/>
            <person name="Gouzy J."/>
            <person name="Grassa C.J."/>
            <person name="Murat F."/>
            <person name="Staton S.E."/>
            <person name="Cottret L."/>
            <person name="Lelandais-Briere C."/>
            <person name="Owens G.L."/>
            <person name="Carrere S."/>
            <person name="Mayjonade B."/>
            <person name="Legrand L."/>
            <person name="Gill N."/>
            <person name="Kane N.C."/>
            <person name="Bowers J.E."/>
            <person name="Hubner S."/>
            <person name="Bellec A."/>
            <person name="Berard A."/>
            <person name="Berges H."/>
            <person name="Blanchet N."/>
            <person name="Boniface M.C."/>
            <person name="Brunel D."/>
            <person name="Catrice O."/>
            <person name="Chaidir N."/>
            <person name="Claudel C."/>
            <person name="Donnadieu C."/>
            <person name="Faraut T."/>
            <person name="Fievet G."/>
            <person name="Helmstetter N."/>
            <person name="King M."/>
            <person name="Knapp S.J."/>
            <person name="Lai Z."/>
            <person name="Le Paslier M.C."/>
            <person name="Lippi Y."/>
            <person name="Lorenzon L."/>
            <person name="Mandel J.R."/>
            <person name="Marage G."/>
            <person name="Marchand G."/>
            <person name="Marquand E."/>
            <person name="Bret-Mestries E."/>
            <person name="Morien E."/>
            <person name="Nambeesan S."/>
            <person name="Nguyen T."/>
            <person name="Pegot-Espagnet P."/>
            <person name="Pouilly N."/>
            <person name="Raftis F."/>
            <person name="Sallet E."/>
            <person name="Schiex T."/>
            <person name="Thomas J."/>
            <person name="Vandecasteele C."/>
            <person name="Vares D."/>
            <person name="Vear F."/>
            <person name="Vautrin S."/>
            <person name="Crespi M."/>
            <person name="Mangin B."/>
            <person name="Burke J.M."/>
            <person name="Salse J."/>
            <person name="Munos S."/>
            <person name="Vincourt P."/>
            <person name="Rieseberg L.H."/>
            <person name="Langlade N.B."/>
        </authorList>
    </citation>
    <scope>NUCLEOTIDE SEQUENCE [LARGE SCALE GENOMIC DNA]</scope>
    <source>
        <strain evidence="3">cv. SF193</strain>
        <tissue evidence="1">Leaves</tissue>
    </source>
</reference>
<name>A0A251RT37_HELAN</name>